<reference evidence="1" key="1">
    <citation type="submission" date="2019-05" db="EMBL/GenBank/DDBJ databases">
        <title>Annotation for the trematode Paragonimus heterotremus.</title>
        <authorList>
            <person name="Choi Y.-J."/>
        </authorList>
    </citation>
    <scope>NUCLEOTIDE SEQUENCE</scope>
    <source>
        <strain evidence="1">LC</strain>
    </source>
</reference>
<evidence type="ECO:0000313" key="1">
    <source>
        <dbReference type="EMBL" id="KAF5395861.1"/>
    </source>
</evidence>
<dbReference type="InterPro" id="IPR006994">
    <property type="entry name" value="TCF25/Rqc1"/>
</dbReference>
<accession>A0A8J4SQ60</accession>
<keyword evidence="2" id="KW-1185">Reference proteome</keyword>
<dbReference type="EMBL" id="LUCH01010073">
    <property type="protein sequence ID" value="KAF5395861.1"/>
    <property type="molecule type" value="Genomic_DNA"/>
</dbReference>
<dbReference type="Pfam" id="PF04910">
    <property type="entry name" value="Tcf25"/>
    <property type="match status" value="1"/>
</dbReference>
<dbReference type="GO" id="GO:1990112">
    <property type="term" value="C:RQC complex"/>
    <property type="evidence" value="ECO:0007669"/>
    <property type="project" value="TreeGrafter"/>
</dbReference>
<comment type="caution">
    <text evidence="1">The sequence shown here is derived from an EMBL/GenBank/DDBJ whole genome shotgun (WGS) entry which is preliminary data.</text>
</comment>
<evidence type="ECO:0000313" key="2">
    <source>
        <dbReference type="Proteomes" id="UP000748531"/>
    </source>
</evidence>
<protein>
    <submittedName>
        <fullName evidence="1">Uncharacterized protein</fullName>
    </submittedName>
</protein>
<sequence>MIDHYALLSGQFDFLLQLYARLNPSRNLHLLPNFAYSVPLAMYLKKDSQDAKPTADDLLQDALIMFPGFLTRLLKHISLGGINNLDKSVLFGREVRRYVIVLTMFSSPDNVHFVLTPCGHSFF</sequence>
<dbReference type="PANTHER" id="PTHR22684">
    <property type="entry name" value="NULP1-RELATED"/>
    <property type="match status" value="1"/>
</dbReference>
<dbReference type="OrthoDB" id="6277693at2759"/>
<dbReference type="PANTHER" id="PTHR22684:SF0">
    <property type="entry name" value="RIBOSOME QUALITY CONTROL COMPLEX SUBUNIT TCF25"/>
    <property type="match status" value="1"/>
</dbReference>
<organism evidence="1 2">
    <name type="scientific">Paragonimus heterotremus</name>
    <dbReference type="NCBI Taxonomy" id="100268"/>
    <lineage>
        <taxon>Eukaryota</taxon>
        <taxon>Metazoa</taxon>
        <taxon>Spiralia</taxon>
        <taxon>Lophotrochozoa</taxon>
        <taxon>Platyhelminthes</taxon>
        <taxon>Trematoda</taxon>
        <taxon>Digenea</taxon>
        <taxon>Plagiorchiida</taxon>
        <taxon>Troglotremata</taxon>
        <taxon>Troglotrematidae</taxon>
        <taxon>Paragonimus</taxon>
    </lineage>
</organism>
<name>A0A8J4SQ60_9TREM</name>
<dbReference type="Proteomes" id="UP000748531">
    <property type="component" value="Unassembled WGS sequence"/>
</dbReference>
<feature type="non-terminal residue" evidence="1">
    <location>
        <position position="1"/>
    </location>
</feature>
<dbReference type="AlphaFoldDB" id="A0A8J4SQ60"/>
<gene>
    <name evidence="1" type="ORF">PHET_11345</name>
</gene>
<proteinExistence type="predicted"/>